<dbReference type="EMBL" id="LR134363">
    <property type="protein sequence ID" value="VEG74879.1"/>
    <property type="molecule type" value="Genomic_DNA"/>
</dbReference>
<protein>
    <recommendedName>
        <fullName evidence="4">Sensory transduction regulator</fullName>
    </recommendedName>
</protein>
<dbReference type="AlphaFoldDB" id="A0A448KD74"/>
<dbReference type="Pfam" id="PF10722">
    <property type="entry name" value="YbjN"/>
    <property type="match status" value="1"/>
</dbReference>
<dbReference type="STRING" id="1278298.GCA_000428685_01637"/>
<evidence type="ECO:0008006" key="4">
    <source>
        <dbReference type="Google" id="ProtNLM"/>
    </source>
</evidence>
<keyword evidence="3" id="KW-1185">Reference proteome</keyword>
<accession>A0A448KD74</accession>
<evidence type="ECO:0000256" key="1">
    <source>
        <dbReference type="SAM" id="MobiDB-lite"/>
    </source>
</evidence>
<feature type="region of interest" description="Disordered" evidence="1">
    <location>
        <begin position="1"/>
        <end position="89"/>
    </location>
</feature>
<evidence type="ECO:0000313" key="2">
    <source>
        <dbReference type="EMBL" id="VEG74879.1"/>
    </source>
</evidence>
<sequence length="229" mass="25173">MMPRRRPRLSRLIARLLSKERDSRAQAPRAAGHPRPRARRISEEPAARTGDDPARMDAQGGLARPQARADRRPVAPEPAQDSAPTAIEAPLPLDLDRIETMLTGPMGYAVRQHSEEGHSCLLGTWDEFPFVIEIPQGHEGWLLVSGDWQEPAPASQRDEIASSANDWNRDKFFPTVGVLDGPMGPRVRATYMVDLNSGITDTQLRLHLNTALSSCTQALSAVGPLLPEI</sequence>
<dbReference type="KEGG" id="asla:NCTC11923_01528"/>
<gene>
    <name evidence="2" type="ORF">NCTC11923_01528</name>
</gene>
<dbReference type="InterPro" id="IPR019660">
    <property type="entry name" value="Put_sensory_transdc_reg_YbjN"/>
</dbReference>
<proteinExistence type="predicted"/>
<organism evidence="2 3">
    <name type="scientific">Actinomyces slackii</name>
    <dbReference type="NCBI Taxonomy" id="52774"/>
    <lineage>
        <taxon>Bacteria</taxon>
        <taxon>Bacillati</taxon>
        <taxon>Actinomycetota</taxon>
        <taxon>Actinomycetes</taxon>
        <taxon>Actinomycetales</taxon>
        <taxon>Actinomycetaceae</taxon>
        <taxon>Actinomyces</taxon>
    </lineage>
</organism>
<dbReference type="Proteomes" id="UP000276899">
    <property type="component" value="Chromosome"/>
</dbReference>
<reference evidence="2 3" key="1">
    <citation type="submission" date="2018-12" db="EMBL/GenBank/DDBJ databases">
        <authorList>
            <consortium name="Pathogen Informatics"/>
        </authorList>
    </citation>
    <scope>NUCLEOTIDE SEQUENCE [LARGE SCALE GENOMIC DNA]</scope>
    <source>
        <strain evidence="2 3">NCTC11923</strain>
    </source>
</reference>
<feature type="compositionally biased region" description="Basic and acidic residues" evidence="1">
    <location>
        <begin position="40"/>
        <end position="55"/>
    </location>
</feature>
<name>A0A448KD74_9ACTO</name>
<evidence type="ECO:0000313" key="3">
    <source>
        <dbReference type="Proteomes" id="UP000276899"/>
    </source>
</evidence>